<gene>
    <name evidence="1" type="ORF">TM448A06701_0006</name>
    <name evidence="2" type="ORF">TM448B04599_0008</name>
</gene>
<dbReference type="EMBL" id="MT145094">
    <property type="protein sequence ID" value="QJI03511.1"/>
    <property type="molecule type" value="Genomic_DNA"/>
</dbReference>
<sequence>MTRIDDDRRILEAATDGPWSLRYAKSGFDRDTGIIAPDCANVLAECFEEFLEKGIRRSDLALKNATCIVNARNRMHLYHALARAVRGLKAPSKLTWVPAIHEEQLERMAVVYAAYAAIEAREEK</sequence>
<proteinExistence type="predicted"/>
<dbReference type="AlphaFoldDB" id="A0A6H2A5M5"/>
<protein>
    <submittedName>
        <fullName evidence="1">Uncharacterized protein</fullName>
    </submittedName>
</protein>
<evidence type="ECO:0000313" key="2">
    <source>
        <dbReference type="EMBL" id="QJI03511.1"/>
    </source>
</evidence>
<reference evidence="1" key="1">
    <citation type="submission" date="2020-03" db="EMBL/GenBank/DDBJ databases">
        <title>The deep terrestrial virosphere.</title>
        <authorList>
            <person name="Holmfeldt K."/>
            <person name="Nilsson E."/>
            <person name="Simone D."/>
            <person name="Lopez-Fernandez M."/>
            <person name="Wu X."/>
            <person name="de Brujin I."/>
            <person name="Lundin D."/>
            <person name="Andersson A."/>
            <person name="Bertilsson S."/>
            <person name="Dopson M."/>
        </authorList>
    </citation>
    <scope>NUCLEOTIDE SEQUENCE</scope>
    <source>
        <strain evidence="1">TM448A06701</strain>
        <strain evidence="2">TM448B04599</strain>
    </source>
</reference>
<dbReference type="EMBL" id="MT144565">
    <property type="protein sequence ID" value="QJA55078.1"/>
    <property type="molecule type" value="Genomic_DNA"/>
</dbReference>
<name>A0A6H2A5M5_9ZZZZ</name>
<accession>A0A6H2A5M5</accession>
<evidence type="ECO:0000313" key="1">
    <source>
        <dbReference type="EMBL" id="QJA55078.1"/>
    </source>
</evidence>
<organism evidence="1">
    <name type="scientific">viral metagenome</name>
    <dbReference type="NCBI Taxonomy" id="1070528"/>
    <lineage>
        <taxon>unclassified sequences</taxon>
        <taxon>metagenomes</taxon>
        <taxon>organismal metagenomes</taxon>
    </lineage>
</organism>